<dbReference type="InterPro" id="IPR036961">
    <property type="entry name" value="Kinesin_motor_dom_sf"/>
</dbReference>
<name>A0AAE0H5N5_9CHLO</name>
<dbReference type="CDD" id="cd01372">
    <property type="entry name" value="KISc_KIF4"/>
    <property type="match status" value="1"/>
</dbReference>
<evidence type="ECO:0000256" key="2">
    <source>
        <dbReference type="ARBA" id="ARBA00022840"/>
    </source>
</evidence>
<feature type="coiled-coil region" evidence="5">
    <location>
        <begin position="1040"/>
        <end position="1106"/>
    </location>
</feature>
<feature type="compositionally biased region" description="Low complexity" evidence="6">
    <location>
        <begin position="986"/>
        <end position="998"/>
    </location>
</feature>
<comment type="similarity">
    <text evidence="4">Belongs to the TRAFAC class myosin-kinesin ATPase superfamily. Kinesin family.</text>
</comment>
<evidence type="ECO:0000259" key="7">
    <source>
        <dbReference type="PROSITE" id="PS50067"/>
    </source>
</evidence>
<reference evidence="8 9" key="1">
    <citation type="journal article" date="2015" name="Genome Biol. Evol.">
        <title>Comparative Genomics of a Bacterivorous Green Alga Reveals Evolutionary Causalities and Consequences of Phago-Mixotrophic Mode of Nutrition.</title>
        <authorList>
            <person name="Burns J.A."/>
            <person name="Paasch A."/>
            <person name="Narechania A."/>
            <person name="Kim E."/>
        </authorList>
    </citation>
    <scope>NUCLEOTIDE SEQUENCE [LARGE SCALE GENOMIC DNA]</scope>
    <source>
        <strain evidence="8 9">PLY_AMNH</strain>
    </source>
</reference>
<dbReference type="GO" id="GO:0008017">
    <property type="term" value="F:microtubule binding"/>
    <property type="evidence" value="ECO:0007669"/>
    <property type="project" value="InterPro"/>
</dbReference>
<evidence type="ECO:0000256" key="6">
    <source>
        <dbReference type="SAM" id="MobiDB-lite"/>
    </source>
</evidence>
<dbReference type="GO" id="GO:0007052">
    <property type="term" value="P:mitotic spindle organization"/>
    <property type="evidence" value="ECO:0007669"/>
    <property type="project" value="TreeGrafter"/>
</dbReference>
<dbReference type="EMBL" id="LGRX02000132">
    <property type="protein sequence ID" value="KAK3289431.1"/>
    <property type="molecule type" value="Genomic_DNA"/>
</dbReference>
<evidence type="ECO:0000313" key="9">
    <source>
        <dbReference type="Proteomes" id="UP001190700"/>
    </source>
</evidence>
<keyword evidence="9" id="KW-1185">Reference proteome</keyword>
<feature type="compositionally biased region" description="Basic and acidic residues" evidence="6">
    <location>
        <begin position="1363"/>
        <end position="1373"/>
    </location>
</feature>
<dbReference type="Pfam" id="PF25764">
    <property type="entry name" value="KIF21A_4th"/>
    <property type="match status" value="1"/>
</dbReference>
<dbReference type="PANTHER" id="PTHR47969">
    <property type="entry name" value="CHROMOSOME-ASSOCIATED KINESIN KIF4A-RELATED"/>
    <property type="match status" value="1"/>
</dbReference>
<dbReference type="PROSITE" id="PS00411">
    <property type="entry name" value="KINESIN_MOTOR_1"/>
    <property type="match status" value="1"/>
</dbReference>
<dbReference type="InterPro" id="IPR001752">
    <property type="entry name" value="Kinesin_motor_dom"/>
</dbReference>
<proteinExistence type="inferred from homology"/>
<dbReference type="SUPFAM" id="SSF52540">
    <property type="entry name" value="P-loop containing nucleoside triphosphate hydrolases"/>
    <property type="match status" value="1"/>
</dbReference>
<dbReference type="InterPro" id="IPR019821">
    <property type="entry name" value="Kinesin_motor_CS"/>
</dbReference>
<dbReference type="Proteomes" id="UP001190700">
    <property type="component" value="Unassembled WGS sequence"/>
</dbReference>
<dbReference type="Pfam" id="PF00225">
    <property type="entry name" value="Kinesin"/>
    <property type="match status" value="1"/>
</dbReference>
<dbReference type="GO" id="GO:0005524">
    <property type="term" value="F:ATP binding"/>
    <property type="evidence" value="ECO:0007669"/>
    <property type="project" value="UniProtKB-UniRule"/>
</dbReference>
<feature type="region of interest" description="Disordered" evidence="6">
    <location>
        <begin position="955"/>
        <end position="1025"/>
    </location>
</feature>
<dbReference type="GO" id="GO:0005875">
    <property type="term" value="C:microtubule associated complex"/>
    <property type="evidence" value="ECO:0007669"/>
    <property type="project" value="TreeGrafter"/>
</dbReference>
<dbReference type="GO" id="GO:0051231">
    <property type="term" value="P:spindle elongation"/>
    <property type="evidence" value="ECO:0007669"/>
    <property type="project" value="TreeGrafter"/>
</dbReference>
<evidence type="ECO:0000256" key="1">
    <source>
        <dbReference type="ARBA" id="ARBA00022741"/>
    </source>
</evidence>
<dbReference type="InterPro" id="IPR027417">
    <property type="entry name" value="P-loop_NTPase"/>
</dbReference>
<feature type="binding site" evidence="4">
    <location>
        <begin position="96"/>
        <end position="103"/>
    </location>
    <ligand>
        <name>ATP</name>
        <dbReference type="ChEBI" id="CHEBI:30616"/>
    </ligand>
</feature>
<dbReference type="FunFam" id="3.40.850.10:FF:000082">
    <property type="entry name" value="OSM3-like kinesin"/>
    <property type="match status" value="1"/>
</dbReference>
<keyword evidence="1 4" id="KW-0547">Nucleotide-binding</keyword>
<protein>
    <recommendedName>
        <fullName evidence="7">Kinesin motor domain-containing protein</fullName>
    </recommendedName>
</protein>
<dbReference type="InterPro" id="IPR027640">
    <property type="entry name" value="Kinesin-like_fam"/>
</dbReference>
<organism evidence="8 9">
    <name type="scientific">Cymbomonas tetramitiformis</name>
    <dbReference type="NCBI Taxonomy" id="36881"/>
    <lineage>
        <taxon>Eukaryota</taxon>
        <taxon>Viridiplantae</taxon>
        <taxon>Chlorophyta</taxon>
        <taxon>Pyramimonadophyceae</taxon>
        <taxon>Pyramimonadales</taxon>
        <taxon>Pyramimonadaceae</taxon>
        <taxon>Cymbomonas</taxon>
    </lineage>
</organism>
<feature type="coiled-coil region" evidence="5">
    <location>
        <begin position="711"/>
        <end position="865"/>
    </location>
</feature>
<feature type="domain" description="Kinesin motor" evidence="7">
    <location>
        <begin position="18"/>
        <end position="348"/>
    </location>
</feature>
<feature type="compositionally biased region" description="Basic and acidic residues" evidence="6">
    <location>
        <begin position="1434"/>
        <end position="1446"/>
    </location>
</feature>
<feature type="coiled-coil region" evidence="5">
    <location>
        <begin position="425"/>
        <end position="466"/>
    </location>
</feature>
<evidence type="ECO:0000313" key="8">
    <source>
        <dbReference type="EMBL" id="KAK3289431.1"/>
    </source>
</evidence>
<feature type="region of interest" description="Disordered" evidence="6">
    <location>
        <begin position="515"/>
        <end position="583"/>
    </location>
</feature>
<keyword evidence="2 4" id="KW-0067">ATP-binding</keyword>
<feature type="compositionally biased region" description="Low complexity" evidence="6">
    <location>
        <begin position="1347"/>
        <end position="1362"/>
    </location>
</feature>
<dbReference type="GO" id="GO:0007018">
    <property type="term" value="P:microtubule-based movement"/>
    <property type="evidence" value="ECO:0007669"/>
    <property type="project" value="InterPro"/>
</dbReference>
<feature type="coiled-coil region" evidence="5">
    <location>
        <begin position="597"/>
        <end position="659"/>
    </location>
</feature>
<gene>
    <name evidence="8" type="ORF">CYMTET_3141</name>
</gene>
<keyword evidence="3 4" id="KW-0505">Motor protein</keyword>
<feature type="compositionally biased region" description="Polar residues" evidence="6">
    <location>
        <begin position="529"/>
        <end position="547"/>
    </location>
</feature>
<feature type="region of interest" description="Disordered" evidence="6">
    <location>
        <begin position="1424"/>
        <end position="1446"/>
    </location>
</feature>
<feature type="compositionally biased region" description="Basic and acidic residues" evidence="6">
    <location>
        <begin position="1007"/>
        <end position="1016"/>
    </location>
</feature>
<dbReference type="PROSITE" id="PS50067">
    <property type="entry name" value="KINESIN_MOTOR_2"/>
    <property type="match status" value="1"/>
</dbReference>
<comment type="caution">
    <text evidence="8">The sequence shown here is derived from an EMBL/GenBank/DDBJ whole genome shotgun (WGS) entry which is preliminary data.</text>
</comment>
<keyword evidence="5" id="KW-0175">Coiled coil</keyword>
<accession>A0AAE0H5N5</accession>
<evidence type="ECO:0000256" key="3">
    <source>
        <dbReference type="ARBA" id="ARBA00023175"/>
    </source>
</evidence>
<evidence type="ECO:0000256" key="4">
    <source>
        <dbReference type="PROSITE-ProRule" id="PRU00283"/>
    </source>
</evidence>
<feature type="region of interest" description="Disordered" evidence="6">
    <location>
        <begin position="1333"/>
        <end position="1392"/>
    </location>
</feature>
<dbReference type="SMART" id="SM00129">
    <property type="entry name" value="KISc"/>
    <property type="match status" value="1"/>
</dbReference>
<evidence type="ECO:0000256" key="5">
    <source>
        <dbReference type="SAM" id="Coils"/>
    </source>
</evidence>
<dbReference type="Gene3D" id="3.40.850.10">
    <property type="entry name" value="Kinesin motor domain"/>
    <property type="match status" value="1"/>
</dbReference>
<sequence length="1548" mass="173060">MDSTAQSASVSTAMEEISVKVALRIRPLVAKERMENSRECIRIESKESIVLGKDRRFTFDAVYGPKSNQEQIYVDCVNPLVDSCFKGYNASVLAYGQTGSGKTFTMGSGNNSALLEEELGVIPRVIRDIYAGIDDRKEGAEFMVRCSFLEIYNEEVRDLLYPDTPSKSIHIRERANGEIFVAGVREEVAASYNDMARLLERGSVGRTVGATLMNQQSSRSHAIFTFVLEQHMTSRGEGAQEYTTAKFHLVDLAGSERNKKTGASGTRFKESVTINCGLLALGNVISALGDETKRGGHVPYRESKLTRLLQDSLGGNSRTCMIACASGADANIEESLNTLKYANRAKNIKNKPVINRDPEQAQLAQMRDEINALQSALLKQKSLDGDSILEVLANFNMEALEGSANRRLVEELYARMVGNGQTGDDSKLQEQHEAAEKEVARLRGELSQLQSQVAALNEQVLAVTTEKDHSLVQLEAYQKRTVDAACLATQLEAAGEISAPIRAHLCSILGMDQPAEPTTSQAARPASAHPSSTVARRPPTSTASTTALERPGSAVTEPRLNLVRPKTANPSSRGAGQEGAGGVGEAKGVIEQHLQLIRSLEDNLSRKDALLQERENQLGEAQEDLARDEVIFVEKVSEIKKLQARVKELASEKEHLGAEHTMLMTAMQEEYEAALVQARKEGPGPTGQAPTQGTFGLAAEMDLDDEVLYEAEGFENDEDEAEAERERLAKEREDIDKENERLRMLEESTRREFELSKLQLEHQLRDLTYNIEQKAELIRELSQNEQEARLLNDQYARRMQELESEVALKESELERMREEYEMLENDKTKANVEKRKLREAYDEKLRKVQSQLTQLKRQQQIQESNRIEKLRLKSEVKVTSLEAEVLRMRQHQDLLKKKIKESVESYEEHNKAMAKEKKALLAEADAGQRRIRELESENSRQRILLKRREAELAQAQKRLREQASAAAGGINAQPPDQRPESRRRPSTATAPPGATGEAEGSRPVSARTDRRPEKESSIPSVSSNQVRAALNDEVTKLLRAEEAAGALKAHEAKRNSLIEEREACLRERANLELRHKRSEAALGEQLREATKTLEAVEVKLQAAERDANQGVEGAAERMETLRAEHLQIYQVEAAAIPSQQQNLFGLWLISGIDRLGCGTMWCIASHSSLFAPPAPQWFQEACRPDRPAACRAVLNPEDEEAFRELEDRLDALDTEEEYIAGSIASLHKAVTEGQASNGTIRARMRNISRTDAPAVFDIFVEQLAGVRHEGKREQRRVCHLEDQLREEARMREELVNRLQVKEMEYDSRTTQLQREHARKVQLLLAQINAVHKSASAPLEPEPGATRGPSAGAGKGSAPAGEAAGKERESRDLARSSGGKGGGKSEPAEESAEMRKLIQLKDQQIQALDRDNYYYKQTNRELKRRLREMVNTSETDNRQEGPRASTSREIELEKTTKSLMEENNNLRVICQRAGLGRIDFVPIYSCTWLYFHPSKIPAVTADPLPLRRLSIIGWFGLRSDLYFQLGNSYMRVTYSRRLDTRVLGKPPFG</sequence>
<dbReference type="PRINTS" id="PR00380">
    <property type="entry name" value="KINESINHEAVY"/>
</dbReference>
<dbReference type="GO" id="GO:0003777">
    <property type="term" value="F:microtubule motor activity"/>
    <property type="evidence" value="ECO:0007669"/>
    <property type="project" value="InterPro"/>
</dbReference>
<dbReference type="PANTHER" id="PTHR47969:SF29">
    <property type="entry name" value="KINESIN-LIKE PROTEIN"/>
    <property type="match status" value="1"/>
</dbReference>